<gene>
    <name evidence="1" type="ORF">vBPaeSS2019XI_032</name>
</gene>
<dbReference type="Proteomes" id="UP000502584">
    <property type="component" value="Segment"/>
</dbReference>
<reference evidence="1 2" key="1">
    <citation type="submission" date="2019-10" db="EMBL/GenBank/DDBJ databases">
        <title>Genome of the temperate Pseudomonas aerugionosa phage vB_Pae-SS2019XI.</title>
        <authorList>
            <person name="Hammerl J.A."/>
            <person name="Jaeckel C."/>
            <person name="Schnehle S."/>
            <person name="Schmoger S."/>
        </authorList>
    </citation>
    <scope>NUCLEOTIDE SEQUENCE [LARGE SCALE GENOMIC DNA]</scope>
</reference>
<name>A0A6G6XGP3_9CAUD</name>
<accession>A0A6G6XGP3</accession>
<dbReference type="EMBL" id="MN536026">
    <property type="protein sequence ID" value="QIG56910.1"/>
    <property type="molecule type" value="Genomic_DNA"/>
</dbReference>
<keyword evidence="2" id="KW-1185">Reference proteome</keyword>
<proteinExistence type="predicted"/>
<evidence type="ECO:0000313" key="1">
    <source>
        <dbReference type="EMBL" id="QIG56910.1"/>
    </source>
</evidence>
<organism evidence="1 2">
    <name type="scientific">Pseudomonas phage vB_Pae-SS2019XI</name>
    <dbReference type="NCBI Taxonomy" id="2660688"/>
    <lineage>
        <taxon>Viruses</taxon>
        <taxon>Duplodnaviria</taxon>
        <taxon>Heunggongvirae</taxon>
        <taxon>Uroviricota</taxon>
        <taxon>Caudoviricetes</taxon>
        <taxon>Casjensviridae</taxon>
        <taxon>Maxdohrnvirus</taxon>
        <taxon>Maxdohrnvirus SS2019XI</taxon>
    </lineage>
</organism>
<protein>
    <submittedName>
        <fullName evidence="1">Uncharacterized protein</fullName>
    </submittedName>
</protein>
<sequence length="77" mass="8556">MTTCKARQHSDQILCECGLGWDVNDPDPPQCPKLAESTWTLVKPSQAAAVGQKTEQRTPAVGRSWLQHIRTLLATKR</sequence>
<evidence type="ECO:0000313" key="2">
    <source>
        <dbReference type="Proteomes" id="UP000502584"/>
    </source>
</evidence>